<sequence>MSIETTTHINFDGQAREALDFWAAAFGGTVQATTYGQMGASQDPAWADRIVFGQVATEAGFRIMAFDVWPDQPYDQGTNGFYVFVHGDDADEVTRYWDGLSEGAEVRQPLGPSPWAPLAGQLRDRFGVVWQLDVAAPQG</sequence>
<dbReference type="PANTHER" id="PTHR33990">
    <property type="entry name" value="PROTEIN YJDN-RELATED"/>
    <property type="match status" value="1"/>
</dbReference>
<feature type="domain" description="Glyoxalase/fosfomycin resistance/dioxygenase" evidence="1">
    <location>
        <begin position="11"/>
        <end position="132"/>
    </location>
</feature>
<dbReference type="CDD" id="cd06588">
    <property type="entry name" value="PhnB_like"/>
    <property type="match status" value="1"/>
</dbReference>
<comment type="caution">
    <text evidence="2">The sequence shown here is derived from an EMBL/GenBank/DDBJ whole genome shotgun (WGS) entry which is preliminary data.</text>
</comment>
<dbReference type="Gene3D" id="3.10.180.10">
    <property type="entry name" value="2,3-Dihydroxybiphenyl 1,2-Dioxygenase, domain 1"/>
    <property type="match status" value="1"/>
</dbReference>
<evidence type="ECO:0000313" key="2">
    <source>
        <dbReference type="EMBL" id="NUU29661.1"/>
    </source>
</evidence>
<evidence type="ECO:0000259" key="1">
    <source>
        <dbReference type="Pfam" id="PF00903"/>
    </source>
</evidence>
<accession>A0A850DXL1</accession>
<protein>
    <submittedName>
        <fullName evidence="2">VOC family protein</fullName>
    </submittedName>
</protein>
<dbReference type="PANTHER" id="PTHR33990:SF1">
    <property type="entry name" value="PROTEIN YJDN"/>
    <property type="match status" value="1"/>
</dbReference>
<dbReference type="InterPro" id="IPR029068">
    <property type="entry name" value="Glyas_Bleomycin-R_OHBP_Dase"/>
</dbReference>
<reference evidence="2 3" key="1">
    <citation type="submission" date="2020-05" db="EMBL/GenBank/DDBJ databases">
        <title>Genome Sequencing of Type Strains.</title>
        <authorList>
            <person name="Lemaire J.F."/>
            <person name="Inderbitzin P."/>
            <person name="Gregorio O.A."/>
            <person name="Collins S.B."/>
            <person name="Wespe N."/>
            <person name="Knight-Connoni V."/>
        </authorList>
    </citation>
    <scope>NUCLEOTIDE SEQUENCE [LARGE SCALE GENOMIC DNA]</scope>
    <source>
        <strain evidence="2 3">DSM 20512</strain>
    </source>
</reference>
<dbReference type="RefSeq" id="WP_175326851.1">
    <property type="nucleotide sequence ID" value="NZ_BAAAWP010000001.1"/>
</dbReference>
<name>A0A850DXL1_9MICO</name>
<evidence type="ECO:0000313" key="3">
    <source>
        <dbReference type="Proteomes" id="UP000539146"/>
    </source>
</evidence>
<organism evidence="2 3">
    <name type="scientific">Curtobacterium citreum</name>
    <dbReference type="NCBI Taxonomy" id="2036"/>
    <lineage>
        <taxon>Bacteria</taxon>
        <taxon>Bacillati</taxon>
        <taxon>Actinomycetota</taxon>
        <taxon>Actinomycetes</taxon>
        <taxon>Micrococcales</taxon>
        <taxon>Microbacteriaceae</taxon>
        <taxon>Curtobacterium</taxon>
    </lineage>
</organism>
<gene>
    <name evidence="2" type="ORF">HP467_16340</name>
</gene>
<dbReference type="Pfam" id="PF00903">
    <property type="entry name" value="Glyoxalase"/>
    <property type="match status" value="1"/>
</dbReference>
<dbReference type="InterPro" id="IPR004360">
    <property type="entry name" value="Glyas_Fos-R_dOase_dom"/>
</dbReference>
<dbReference type="EMBL" id="JABMCG010000126">
    <property type="protein sequence ID" value="NUU29661.1"/>
    <property type="molecule type" value="Genomic_DNA"/>
</dbReference>
<dbReference type="InterPro" id="IPR028973">
    <property type="entry name" value="PhnB-like"/>
</dbReference>
<proteinExistence type="predicted"/>
<dbReference type="Proteomes" id="UP000539146">
    <property type="component" value="Unassembled WGS sequence"/>
</dbReference>
<dbReference type="SUPFAM" id="SSF54593">
    <property type="entry name" value="Glyoxalase/Bleomycin resistance protein/Dihydroxybiphenyl dioxygenase"/>
    <property type="match status" value="1"/>
</dbReference>
<dbReference type="AlphaFoldDB" id="A0A850DXL1"/>